<dbReference type="EMBL" id="SRYV01000003">
    <property type="protein sequence ID" value="TGY16886.1"/>
    <property type="molecule type" value="Genomic_DNA"/>
</dbReference>
<name>A0A4S2BP54_9LACO</name>
<comment type="caution">
    <text evidence="2">The sequence shown here is derived from an EMBL/GenBank/DDBJ whole genome shotgun (WGS) entry which is preliminary data.</text>
</comment>
<accession>A0A4S2BP54</accession>
<dbReference type="RefSeq" id="WP_135960312.1">
    <property type="nucleotide sequence ID" value="NZ_CAJSYX010000003.1"/>
</dbReference>
<dbReference type="AlphaFoldDB" id="A0A4S2BP54"/>
<sequence>MKKVTKFVVAVLIIISSVSMMSAISGDAVYAKAHYPSFTMPKKYRGTWKNGKDRIKITKNTYQTNGHKSKLYLLNSKTNGIAFKSHVLLAYKHGKEIIIVIPQSDGWGISRKGKNLIWYSMGTTVKYHRG</sequence>
<gene>
    <name evidence="2" type="ORF">E5351_02520</name>
</gene>
<evidence type="ECO:0000313" key="2">
    <source>
        <dbReference type="EMBL" id="TGY16886.1"/>
    </source>
</evidence>
<proteinExistence type="predicted"/>
<evidence type="ECO:0000256" key="1">
    <source>
        <dbReference type="SAM" id="SignalP"/>
    </source>
</evidence>
<feature type="chain" id="PRO_5039464602" evidence="1">
    <location>
        <begin position="23"/>
        <end position="130"/>
    </location>
</feature>
<evidence type="ECO:0000313" key="3">
    <source>
        <dbReference type="Proteomes" id="UP000309117"/>
    </source>
</evidence>
<keyword evidence="1" id="KW-0732">Signal</keyword>
<dbReference type="Proteomes" id="UP000309117">
    <property type="component" value="Unassembled WGS sequence"/>
</dbReference>
<protein>
    <submittedName>
        <fullName evidence="2">Uncharacterized protein</fullName>
    </submittedName>
</protein>
<feature type="signal peptide" evidence="1">
    <location>
        <begin position="1"/>
        <end position="22"/>
    </location>
</feature>
<reference evidence="2 3" key="1">
    <citation type="submission" date="2019-04" db="EMBL/GenBank/DDBJ databases">
        <title>Microbes associate with the intestines of laboratory mice.</title>
        <authorList>
            <person name="Navarre W."/>
            <person name="Wong E."/>
            <person name="Huang K."/>
            <person name="Tropini C."/>
            <person name="Ng K."/>
            <person name="Yu B."/>
        </authorList>
    </citation>
    <scope>NUCLEOTIDE SEQUENCE [LARGE SCALE GENOMIC DNA]</scope>
    <source>
        <strain evidence="2 3">NM61_E11</strain>
    </source>
</reference>
<organism evidence="2 3">
    <name type="scientific">Lactobacillus intestinalis</name>
    <dbReference type="NCBI Taxonomy" id="151781"/>
    <lineage>
        <taxon>Bacteria</taxon>
        <taxon>Bacillati</taxon>
        <taxon>Bacillota</taxon>
        <taxon>Bacilli</taxon>
        <taxon>Lactobacillales</taxon>
        <taxon>Lactobacillaceae</taxon>
        <taxon>Lactobacillus</taxon>
    </lineage>
</organism>